<feature type="domain" description="Protein kinase" evidence="2">
    <location>
        <begin position="340"/>
        <end position="623"/>
    </location>
</feature>
<keyword evidence="3" id="KW-0808">Transferase</keyword>
<feature type="compositionally biased region" description="Polar residues" evidence="1">
    <location>
        <begin position="115"/>
        <end position="142"/>
    </location>
</feature>
<comment type="caution">
    <text evidence="3">The sequence shown here is derived from an EMBL/GenBank/DDBJ whole genome shotgun (WGS) entry which is preliminary data.</text>
</comment>
<protein>
    <submittedName>
        <fullName evidence="3">Kinase-like protein</fullName>
    </submittedName>
</protein>
<dbReference type="Proteomes" id="UP000799772">
    <property type="component" value="Unassembled WGS sequence"/>
</dbReference>
<dbReference type="PROSITE" id="PS50011">
    <property type="entry name" value="PROTEIN_KINASE_DOM"/>
    <property type="match status" value="1"/>
</dbReference>
<dbReference type="OrthoDB" id="4062651at2759"/>
<dbReference type="Pfam" id="PF00069">
    <property type="entry name" value="Pkinase"/>
    <property type="match status" value="1"/>
</dbReference>
<dbReference type="GO" id="GO:0004674">
    <property type="term" value="F:protein serine/threonine kinase activity"/>
    <property type="evidence" value="ECO:0007669"/>
    <property type="project" value="TreeGrafter"/>
</dbReference>
<dbReference type="InterPro" id="IPR053235">
    <property type="entry name" value="Ser_Thr_kinase"/>
</dbReference>
<dbReference type="EMBL" id="ML978123">
    <property type="protein sequence ID" value="KAF2101497.1"/>
    <property type="molecule type" value="Genomic_DNA"/>
</dbReference>
<name>A0A9P4IKS4_9PEZI</name>
<organism evidence="3 4">
    <name type="scientific">Rhizodiscina lignyota</name>
    <dbReference type="NCBI Taxonomy" id="1504668"/>
    <lineage>
        <taxon>Eukaryota</taxon>
        <taxon>Fungi</taxon>
        <taxon>Dikarya</taxon>
        <taxon>Ascomycota</taxon>
        <taxon>Pezizomycotina</taxon>
        <taxon>Dothideomycetes</taxon>
        <taxon>Pleosporomycetidae</taxon>
        <taxon>Aulographales</taxon>
        <taxon>Rhizodiscinaceae</taxon>
        <taxon>Rhizodiscina</taxon>
    </lineage>
</organism>
<keyword evidence="4" id="KW-1185">Reference proteome</keyword>
<dbReference type="SUPFAM" id="SSF56112">
    <property type="entry name" value="Protein kinase-like (PK-like)"/>
    <property type="match status" value="1"/>
</dbReference>
<dbReference type="SMART" id="SM00220">
    <property type="entry name" value="S_TKc"/>
    <property type="match status" value="1"/>
</dbReference>
<proteinExistence type="predicted"/>
<feature type="region of interest" description="Disordered" evidence="1">
    <location>
        <begin position="115"/>
        <end position="151"/>
    </location>
</feature>
<dbReference type="PANTHER" id="PTHR24361">
    <property type="entry name" value="MITOGEN-ACTIVATED KINASE KINASE KINASE"/>
    <property type="match status" value="1"/>
</dbReference>
<dbReference type="Gene3D" id="1.10.510.10">
    <property type="entry name" value="Transferase(Phosphotransferase) domain 1"/>
    <property type="match status" value="1"/>
</dbReference>
<feature type="compositionally biased region" description="Polar residues" evidence="1">
    <location>
        <begin position="48"/>
        <end position="67"/>
    </location>
</feature>
<dbReference type="GO" id="GO:0005737">
    <property type="term" value="C:cytoplasm"/>
    <property type="evidence" value="ECO:0007669"/>
    <property type="project" value="TreeGrafter"/>
</dbReference>
<feature type="compositionally biased region" description="Low complexity" evidence="1">
    <location>
        <begin position="186"/>
        <end position="207"/>
    </location>
</feature>
<reference evidence="3" key="1">
    <citation type="journal article" date="2020" name="Stud. Mycol.">
        <title>101 Dothideomycetes genomes: a test case for predicting lifestyles and emergence of pathogens.</title>
        <authorList>
            <person name="Haridas S."/>
            <person name="Albert R."/>
            <person name="Binder M."/>
            <person name="Bloem J."/>
            <person name="Labutti K."/>
            <person name="Salamov A."/>
            <person name="Andreopoulos B."/>
            <person name="Baker S."/>
            <person name="Barry K."/>
            <person name="Bills G."/>
            <person name="Bluhm B."/>
            <person name="Cannon C."/>
            <person name="Castanera R."/>
            <person name="Culley D."/>
            <person name="Daum C."/>
            <person name="Ezra D."/>
            <person name="Gonzalez J."/>
            <person name="Henrissat B."/>
            <person name="Kuo A."/>
            <person name="Liang C."/>
            <person name="Lipzen A."/>
            <person name="Lutzoni F."/>
            <person name="Magnuson J."/>
            <person name="Mondo S."/>
            <person name="Nolan M."/>
            <person name="Ohm R."/>
            <person name="Pangilinan J."/>
            <person name="Park H.-J."/>
            <person name="Ramirez L."/>
            <person name="Alfaro M."/>
            <person name="Sun H."/>
            <person name="Tritt A."/>
            <person name="Yoshinaga Y."/>
            <person name="Zwiers L.-H."/>
            <person name="Turgeon B."/>
            <person name="Goodwin S."/>
            <person name="Spatafora J."/>
            <person name="Crous P."/>
            <person name="Grigoriev I."/>
        </authorList>
    </citation>
    <scope>NUCLEOTIDE SEQUENCE</scope>
    <source>
        <strain evidence="3">CBS 133067</strain>
    </source>
</reference>
<dbReference type="InterPro" id="IPR011009">
    <property type="entry name" value="Kinase-like_dom_sf"/>
</dbReference>
<evidence type="ECO:0000313" key="3">
    <source>
        <dbReference type="EMBL" id="KAF2101497.1"/>
    </source>
</evidence>
<evidence type="ECO:0000259" key="2">
    <source>
        <dbReference type="PROSITE" id="PS50011"/>
    </source>
</evidence>
<dbReference type="CDD" id="cd00180">
    <property type="entry name" value="PKc"/>
    <property type="match status" value="1"/>
</dbReference>
<dbReference type="InterPro" id="IPR000719">
    <property type="entry name" value="Prot_kinase_dom"/>
</dbReference>
<feature type="region of interest" description="Disordered" evidence="1">
    <location>
        <begin position="34"/>
        <end position="93"/>
    </location>
</feature>
<evidence type="ECO:0000256" key="1">
    <source>
        <dbReference type="SAM" id="MobiDB-lite"/>
    </source>
</evidence>
<keyword evidence="3" id="KW-0418">Kinase</keyword>
<accession>A0A9P4IKS4</accession>
<gene>
    <name evidence="3" type="ORF">NA57DRAFT_72937</name>
</gene>
<dbReference type="GO" id="GO:0005524">
    <property type="term" value="F:ATP binding"/>
    <property type="evidence" value="ECO:0007669"/>
    <property type="project" value="InterPro"/>
</dbReference>
<sequence>MPSSPFRWPTSSRASSPRPANLYHSVSFADFHSPNTSDWVQKSPPSPTQSDFGSSLSRSATPTNNPWGRSGRLSMSRNSSRERSRFDSPVGADLSNANLQEYSATAAYAKAYWSSLPSSEQPRGRSDSVSTTSTIRDGSTTPPARLPKFTMRNPNVSLIDLAEDTEALSIEPASPVTFDTDLNIHSLPLSPQSSPQSPSERNQSPPERNVKLSLPQPPPPIINQAAVSQMMKALPSIFKSQRDWQPPKRQEVYMWAVCNTKCAMLLLWMCGDIDAGARAHFYNINDTMLPFKQSDLDGIATNASEALQKQWRVMAKELPRSGEHLELTRQHAAPFEQLETLRLDPSGSSRIDRVRWMDFKDIHSDGTIVARKTMATRSQGQKLNVLQSIKGYRRLNSENIAKILVSYSQGPHISIVTQLANQSLADFLRSTSKPDCSMTLSWIHQLTKAIAYIHSSDLHHGAIRPSKILINPSGKQVVFSVFGISASPNAQYTSIKDERFIYAPPERLTPQSRPTKAADVFSLGAVFLDILTVALGISDTTFTAYRAATKANGDASFHANIDRARAWLQQLLKAPMNSPTAVEKRTVRGFAEVLGQMMVLEPAARIRTRKLELEIARWEDERVRVSAWERTSEGWRSTGA</sequence>
<dbReference type="AlphaFoldDB" id="A0A9P4IKS4"/>
<evidence type="ECO:0000313" key="4">
    <source>
        <dbReference type="Proteomes" id="UP000799772"/>
    </source>
</evidence>
<feature type="region of interest" description="Disordered" evidence="1">
    <location>
        <begin position="181"/>
        <end position="217"/>
    </location>
</feature>